<feature type="domain" description="IstB-like ATP-binding" evidence="1">
    <location>
        <begin position="3"/>
        <end position="73"/>
    </location>
</feature>
<evidence type="ECO:0000259" key="1">
    <source>
        <dbReference type="Pfam" id="PF01695"/>
    </source>
</evidence>
<dbReference type="RefSeq" id="WP_325801369.1">
    <property type="nucleotide sequence ID" value="NZ_JAQGFR010000089.1"/>
</dbReference>
<protein>
    <submittedName>
        <fullName evidence="2">ATP-binding protein</fullName>
    </submittedName>
</protein>
<comment type="caution">
    <text evidence="2">The sequence shown here is derived from an EMBL/GenBank/DDBJ whole genome shotgun (WGS) entry which is preliminary data.</text>
</comment>
<dbReference type="Gene3D" id="3.40.50.300">
    <property type="entry name" value="P-loop containing nucleotide triphosphate hydrolases"/>
    <property type="match status" value="1"/>
</dbReference>
<sequence length="82" mass="9200">GPEPLTAEQRRDLLEIVDDRYEKGSLLVTSQVPVNRWHDLVGDPTLGDAILDRVVHRAHRIELKGPSLRKRHAVTTQSDQGA</sequence>
<organism evidence="2 3">
    <name type="scientific">Acidithiobacillus ferriphilus</name>
    <dbReference type="NCBI Taxonomy" id="1689834"/>
    <lineage>
        <taxon>Bacteria</taxon>
        <taxon>Pseudomonadati</taxon>
        <taxon>Pseudomonadota</taxon>
        <taxon>Acidithiobacillia</taxon>
        <taxon>Acidithiobacillales</taxon>
        <taxon>Acidithiobacillaceae</taxon>
        <taxon>Acidithiobacillus</taxon>
    </lineage>
</organism>
<dbReference type="GO" id="GO:0005524">
    <property type="term" value="F:ATP binding"/>
    <property type="evidence" value="ECO:0007669"/>
    <property type="project" value="UniProtKB-KW"/>
</dbReference>
<evidence type="ECO:0000313" key="3">
    <source>
        <dbReference type="Proteomes" id="UP001308776"/>
    </source>
</evidence>
<dbReference type="EMBL" id="JAQGFR010000089">
    <property type="protein sequence ID" value="MEB8513075.1"/>
    <property type="molecule type" value="Genomic_DNA"/>
</dbReference>
<proteinExistence type="predicted"/>
<gene>
    <name evidence="2" type="ORF">OW717_03350</name>
</gene>
<reference evidence="2 3" key="1">
    <citation type="submission" date="2022-11" db="EMBL/GenBank/DDBJ databases">
        <title>Comparative genomics analysis of Acidithiobacillus ferriphilus.</title>
        <authorList>
            <person name="Ma L."/>
        </authorList>
    </citation>
    <scope>NUCLEOTIDE SEQUENCE [LARGE SCALE GENOMIC DNA]</scope>
    <source>
        <strain evidence="2 3">DY15</strain>
    </source>
</reference>
<dbReference type="Pfam" id="PF01695">
    <property type="entry name" value="IstB_IS21"/>
    <property type="match status" value="1"/>
</dbReference>
<keyword evidence="2" id="KW-0067">ATP-binding</keyword>
<evidence type="ECO:0000313" key="2">
    <source>
        <dbReference type="EMBL" id="MEB8513075.1"/>
    </source>
</evidence>
<feature type="non-terminal residue" evidence="2">
    <location>
        <position position="1"/>
    </location>
</feature>
<keyword evidence="2" id="KW-0547">Nucleotide-binding</keyword>
<name>A0ABU6FM04_9PROT</name>
<dbReference type="InterPro" id="IPR027417">
    <property type="entry name" value="P-loop_NTPase"/>
</dbReference>
<dbReference type="Proteomes" id="UP001308776">
    <property type="component" value="Unassembled WGS sequence"/>
</dbReference>
<keyword evidence="3" id="KW-1185">Reference proteome</keyword>
<accession>A0ABU6FM04</accession>
<dbReference type="InterPro" id="IPR002611">
    <property type="entry name" value="IstB_ATP-bd"/>
</dbReference>